<dbReference type="GO" id="GO:0016887">
    <property type="term" value="F:ATP hydrolysis activity"/>
    <property type="evidence" value="ECO:0007669"/>
    <property type="project" value="InterPro"/>
</dbReference>
<comment type="caution">
    <text evidence="7">The sequence shown here is derived from an EMBL/GenBank/DDBJ whole genome shotgun (WGS) entry which is preliminary data.</text>
</comment>
<dbReference type="PANTHER" id="PTHR42711">
    <property type="entry name" value="ABC TRANSPORTER ATP-BINDING PROTEIN"/>
    <property type="match status" value="1"/>
</dbReference>
<name>A0A3P1WZ75_9ACTN</name>
<keyword evidence="3" id="KW-0547">Nucleotide-binding</keyword>
<protein>
    <submittedName>
        <fullName evidence="7">ABC transporter ATP-binding protein</fullName>
    </submittedName>
</protein>
<feature type="domain" description="ABC transporter" evidence="6">
    <location>
        <begin position="5"/>
        <end position="230"/>
    </location>
</feature>
<evidence type="ECO:0000256" key="1">
    <source>
        <dbReference type="ARBA" id="ARBA00004202"/>
    </source>
</evidence>
<proteinExistence type="predicted"/>
<organism evidence="7 8">
    <name type="scientific">Arachnia propionica</name>
    <dbReference type="NCBI Taxonomy" id="1750"/>
    <lineage>
        <taxon>Bacteria</taxon>
        <taxon>Bacillati</taxon>
        <taxon>Actinomycetota</taxon>
        <taxon>Actinomycetes</taxon>
        <taxon>Propionibacteriales</taxon>
        <taxon>Propionibacteriaceae</taxon>
        <taxon>Arachnia</taxon>
    </lineage>
</organism>
<dbReference type="CDD" id="cd03230">
    <property type="entry name" value="ABC_DR_subfamily_A"/>
    <property type="match status" value="1"/>
</dbReference>
<dbReference type="OrthoDB" id="9804819at2"/>
<dbReference type="GO" id="GO:0005524">
    <property type="term" value="F:ATP binding"/>
    <property type="evidence" value="ECO:0007669"/>
    <property type="project" value="UniProtKB-KW"/>
</dbReference>
<dbReference type="InterPro" id="IPR003593">
    <property type="entry name" value="AAA+_ATPase"/>
</dbReference>
<dbReference type="InterPro" id="IPR017871">
    <property type="entry name" value="ABC_transporter-like_CS"/>
</dbReference>
<dbReference type="RefSeq" id="WP_125226983.1">
    <property type="nucleotide sequence ID" value="NZ_RQYT01000004.1"/>
</dbReference>
<dbReference type="InterPro" id="IPR027417">
    <property type="entry name" value="P-loop_NTPase"/>
</dbReference>
<dbReference type="PANTHER" id="PTHR42711:SF17">
    <property type="entry name" value="ABC TRANSPORTER ATP-BINDING PROTEIN"/>
    <property type="match status" value="1"/>
</dbReference>
<dbReference type="PROSITE" id="PS00211">
    <property type="entry name" value="ABC_TRANSPORTER_1"/>
    <property type="match status" value="1"/>
</dbReference>
<sequence length="303" mass="33485">MSHAIIANGLRKTYGRFIAVDDLDLQVNTGEVFAFLGPNGAGKTTTLDILTGHQRRTSGTVEVLGRDPQRDEREWRVKVGVVPQGTADYSDITVTEVIDHFATFYPDPIPTGQLIDMVGLGAKAKVMTNKLSGGQRRRLDVAVGVVGRPRLLFLDEPTTGLDPEARREAWTLVRSLTSQGMTTVLTTHYLDEAQQLAQRAGIIVRGKMLHVGSLEELAKVSGRHYQVCFDMEPLVDVPFALAEKLQFKPGSTAYATDEPTALLRLLLRAAEDRGMREIPGLQVMRPSLEQVYIDMVERSKEES</sequence>
<dbReference type="InterPro" id="IPR003439">
    <property type="entry name" value="ABC_transporter-like_ATP-bd"/>
</dbReference>
<dbReference type="Gene3D" id="3.40.50.300">
    <property type="entry name" value="P-loop containing nucleotide triphosphate hydrolases"/>
    <property type="match status" value="1"/>
</dbReference>
<evidence type="ECO:0000259" key="6">
    <source>
        <dbReference type="PROSITE" id="PS50893"/>
    </source>
</evidence>
<evidence type="ECO:0000256" key="3">
    <source>
        <dbReference type="ARBA" id="ARBA00022741"/>
    </source>
</evidence>
<dbReference type="GO" id="GO:0005886">
    <property type="term" value="C:plasma membrane"/>
    <property type="evidence" value="ECO:0007669"/>
    <property type="project" value="UniProtKB-SubCell"/>
</dbReference>
<evidence type="ECO:0000256" key="4">
    <source>
        <dbReference type="ARBA" id="ARBA00022840"/>
    </source>
</evidence>
<keyword evidence="5" id="KW-0046">Antibiotic resistance</keyword>
<reference evidence="7 8" key="1">
    <citation type="submission" date="2018-11" db="EMBL/GenBank/DDBJ databases">
        <title>Genomes From Bacteria Associated with the Canine Oral Cavity: a Test Case for Automated Genome-Based Taxonomic Assignment.</title>
        <authorList>
            <person name="Coil D.A."/>
            <person name="Jospin G."/>
            <person name="Darling A.E."/>
            <person name="Wallis C."/>
            <person name="Davis I.J."/>
            <person name="Harris S."/>
            <person name="Eisen J.A."/>
            <person name="Holcombe L.J."/>
            <person name="O'Flynn C."/>
        </authorList>
    </citation>
    <scope>NUCLEOTIDE SEQUENCE [LARGE SCALE GENOMIC DNA]</scope>
    <source>
        <strain evidence="7 8">OH2822_COT-296</strain>
    </source>
</reference>
<dbReference type="SMART" id="SM00382">
    <property type="entry name" value="AAA"/>
    <property type="match status" value="1"/>
</dbReference>
<evidence type="ECO:0000256" key="2">
    <source>
        <dbReference type="ARBA" id="ARBA00022448"/>
    </source>
</evidence>
<dbReference type="Proteomes" id="UP000280935">
    <property type="component" value="Unassembled WGS sequence"/>
</dbReference>
<dbReference type="InterPro" id="IPR050763">
    <property type="entry name" value="ABC_transporter_ATP-binding"/>
</dbReference>
<dbReference type="AlphaFoldDB" id="A0A3P1WZ75"/>
<evidence type="ECO:0000313" key="8">
    <source>
        <dbReference type="Proteomes" id="UP000280935"/>
    </source>
</evidence>
<dbReference type="EMBL" id="RQYT01000004">
    <property type="protein sequence ID" value="RRD50710.1"/>
    <property type="molecule type" value="Genomic_DNA"/>
</dbReference>
<keyword evidence="4 7" id="KW-0067">ATP-binding</keyword>
<keyword evidence="2" id="KW-0813">Transport</keyword>
<dbReference type="SUPFAM" id="SSF52540">
    <property type="entry name" value="P-loop containing nucleoside triphosphate hydrolases"/>
    <property type="match status" value="1"/>
</dbReference>
<dbReference type="PROSITE" id="PS50893">
    <property type="entry name" value="ABC_TRANSPORTER_2"/>
    <property type="match status" value="1"/>
</dbReference>
<evidence type="ECO:0000256" key="5">
    <source>
        <dbReference type="ARBA" id="ARBA00023251"/>
    </source>
</evidence>
<dbReference type="Pfam" id="PF00005">
    <property type="entry name" value="ABC_tran"/>
    <property type="match status" value="1"/>
</dbReference>
<evidence type="ECO:0000313" key="7">
    <source>
        <dbReference type="EMBL" id="RRD50710.1"/>
    </source>
</evidence>
<dbReference type="GO" id="GO:0046677">
    <property type="term" value="P:response to antibiotic"/>
    <property type="evidence" value="ECO:0007669"/>
    <property type="project" value="UniProtKB-KW"/>
</dbReference>
<accession>A0A3P1WZ75</accession>
<comment type="subcellular location">
    <subcellularLocation>
        <location evidence="1">Cell membrane</location>
        <topology evidence="1">Peripheral membrane protein</topology>
    </subcellularLocation>
</comment>
<gene>
    <name evidence="7" type="ORF">EII35_02965</name>
</gene>